<dbReference type="Pfam" id="PF16880">
    <property type="entry name" value="EHD_N"/>
    <property type="match status" value="1"/>
</dbReference>
<evidence type="ECO:0000256" key="2">
    <source>
        <dbReference type="ARBA" id="ARBA00023136"/>
    </source>
</evidence>
<dbReference type="Gene3D" id="1.10.268.20">
    <property type="match status" value="2"/>
</dbReference>
<dbReference type="EnsemblMetazoa" id="XM_019899242.1">
    <property type="protein sequence ID" value="XP_019754801.1"/>
    <property type="gene ID" value="LOC109533806"/>
</dbReference>
<dbReference type="InterPro" id="IPR027417">
    <property type="entry name" value="P-loop_NTPase"/>
</dbReference>
<dbReference type="GO" id="GO:0012505">
    <property type="term" value="C:endomembrane system"/>
    <property type="evidence" value="ECO:0007669"/>
    <property type="project" value="UniProtKB-SubCell"/>
</dbReference>
<feature type="compositionally biased region" description="Basic and acidic residues" evidence="3">
    <location>
        <begin position="526"/>
        <end position="538"/>
    </location>
</feature>
<dbReference type="Pfam" id="PF00350">
    <property type="entry name" value="Dynamin_N"/>
    <property type="match status" value="1"/>
</dbReference>
<keyword evidence="2" id="KW-0472">Membrane</keyword>
<dbReference type="CDD" id="cd09913">
    <property type="entry name" value="EHD"/>
    <property type="match status" value="1"/>
</dbReference>
<feature type="domain" description="WAP" evidence="4">
    <location>
        <begin position="52"/>
        <end position="98"/>
    </location>
</feature>
<comment type="subcellular location">
    <subcellularLocation>
        <location evidence="1">Endomembrane system</location>
        <topology evidence="1">Peripheral membrane protein</topology>
    </subcellularLocation>
</comment>
<feature type="compositionally biased region" description="Acidic residues" evidence="3">
    <location>
        <begin position="442"/>
        <end position="452"/>
    </location>
</feature>
<dbReference type="GeneID" id="109533806"/>
<dbReference type="PROSITE" id="PS51718">
    <property type="entry name" value="G_DYNAMIN_2"/>
    <property type="match status" value="1"/>
</dbReference>
<dbReference type="InterPro" id="IPR030381">
    <property type="entry name" value="G_DYNAMIN_dom"/>
</dbReference>
<dbReference type="SUPFAM" id="SSF52540">
    <property type="entry name" value="P-loop containing nucleoside triphosphate hydrolases"/>
    <property type="match status" value="1"/>
</dbReference>
<dbReference type="KEGG" id="dpa:109533806"/>
<feature type="compositionally biased region" description="Acidic residues" evidence="3">
    <location>
        <begin position="660"/>
        <end position="671"/>
    </location>
</feature>
<feature type="region of interest" description="Disordered" evidence="3">
    <location>
        <begin position="585"/>
        <end position="639"/>
    </location>
</feature>
<dbReference type="Proteomes" id="UP000019118">
    <property type="component" value="Unassembled WGS sequence"/>
</dbReference>
<protein>
    <recommendedName>
        <fullName evidence="8">Dynamin-type G domain-containing protein</fullName>
    </recommendedName>
</protein>
<sequence>MRPDAIVHGNLDVVVVSAGLICDRCGKKKTMEVYPRSSWFLLLLGFALIAATLQETTDCPTSDQVSCTSGIKCNQDEDCQSNEICCANPCYTKRCIPVPKGVQGEADTDGPSETDCRPYIEKALKELEIGEAGHVQNEPSDKDESAEDVPTVEITDDSSRQVDVDGEGGASDQNDGPEDKSAEQDVTQQEAARGKSEENDDDSGEAPDEKVVNKSEENAESDEETKTSIEQTEAGEQASVESESVEEQQNPEDAASAESEEQVEAPEPSIVKREAPVDKTESTPVQASAVAASQEGPDDENPGATSVEEAQEAAESQETDGAESAEAVLPSTASSAGKVEVQQEAQSVESIEEAGESEEDKKREQVGANEENDEPSQEDNSDEQATLEESAEDGGCPPPNKVSCIEGELCTKHRHCGENQICCPNKCYRRRCTAGTVPQAELDAESASEESDEAKSEETLAPSSPETGCPSPNEVSCTEGDLCSKHGQCGENHICCPNKCYRKRCTPGTATSAELLEESEEDSKEESEQVVEKPDNKLPDTGCPAPSEVSCVEGDLCSKHKHCGQSEICCPNKCYRKRCTAGTPTVEDLEDEEVSEESREEETKGAAASSVSKKDTGCPERDVVPCGGEPCVKNKHCGTGEICCANKCYRKVCVEGTPGSDEEDEESEEELKEQQTEESVTGAAESEEDDSNCPSPAKVSCTEGERCGDDDDCSSREICCPNKCYNKRCIPGSKKDQDVSEEKPPVKESKPTPKVQQPAKVEVKKETKPKAAPVPSPAPKPSPPPPKKEVKKPEAKKRLDESTVVFKPVTVVEPLVEEDDESLEKGGEAPVEELSLDTDIPTELRSREHVEHLLKLDQYSTKTDNVQNKVYEETLKELKRLYENAIKPLEGLYKYRDLSNRHFGDAEIFSKPLILFMGPWSGGKSSIINYLTNNEFNETALRTGAEPSPAYFNILMYGEEPEIIDGTELAADFTFSGLQKFGQGLEERLRGVKLPSKLLEKVNIVEIPGILEVRKQVSRLFPFNDACQWFIDRADIIFLVYDPSKLDVGPETEAILDQLKGREHQTRIILNKADQVKPEELMRVQGALIWNISPLMSSPQPPVMYTTSLWSRPFEPWAPVRLLQAQERAFLRDLRTAVDRRVENKIASARRFAVRVRNHAKMVDCYLTTYYNHKSVFGNRKQVANEIIERPQDYHIYEGLSTLTNISRYDLPDPDVYRDFFKLNPLYEFQQLAATCTYFRGCPINRLDIAIAYDLPELVGTYKRNLEEALTTASNPPKEPTTPPKKNKKSAPGS</sequence>
<feature type="compositionally biased region" description="Pro residues" evidence="3">
    <location>
        <begin position="772"/>
        <end position="785"/>
    </location>
</feature>
<feature type="compositionally biased region" description="Basic and acidic residues" evidence="3">
    <location>
        <begin position="207"/>
        <end position="217"/>
    </location>
</feature>
<evidence type="ECO:0000313" key="7">
    <source>
        <dbReference type="Proteomes" id="UP000019118"/>
    </source>
</evidence>
<dbReference type="InterPro" id="IPR008197">
    <property type="entry name" value="WAP_dom"/>
</dbReference>
<feature type="region of interest" description="Disordered" evidence="3">
    <location>
        <begin position="439"/>
        <end position="472"/>
    </location>
</feature>
<dbReference type="Gene3D" id="3.40.50.300">
    <property type="entry name" value="P-loop containing nucleotide triphosphate hydrolases"/>
    <property type="match status" value="1"/>
</dbReference>
<feature type="compositionally biased region" description="Basic and acidic residues" evidence="3">
    <location>
        <begin position="733"/>
        <end position="751"/>
    </location>
</feature>
<proteinExistence type="predicted"/>
<dbReference type="GO" id="GO:0005576">
    <property type="term" value="C:extracellular region"/>
    <property type="evidence" value="ECO:0007669"/>
    <property type="project" value="InterPro"/>
</dbReference>
<feature type="compositionally biased region" description="Acidic residues" evidence="3">
    <location>
        <begin position="587"/>
        <end position="600"/>
    </location>
</feature>
<feature type="region of interest" description="Disordered" evidence="3">
    <location>
        <begin position="516"/>
        <end position="540"/>
    </location>
</feature>
<dbReference type="GO" id="GO:0005525">
    <property type="term" value="F:GTP binding"/>
    <property type="evidence" value="ECO:0007669"/>
    <property type="project" value="InterPro"/>
</dbReference>
<feature type="compositionally biased region" description="Basic and acidic residues" evidence="3">
    <location>
        <begin position="612"/>
        <end position="623"/>
    </location>
</feature>
<feature type="compositionally biased region" description="Basic and acidic residues" evidence="3">
    <location>
        <begin position="270"/>
        <end position="281"/>
    </location>
</feature>
<feature type="region of interest" description="Disordered" evidence="3">
    <location>
        <begin position="1269"/>
        <end position="1294"/>
    </location>
</feature>
<organism evidence="6 7">
    <name type="scientific">Dendroctonus ponderosae</name>
    <name type="common">Mountain pine beetle</name>
    <dbReference type="NCBI Taxonomy" id="77166"/>
    <lineage>
        <taxon>Eukaryota</taxon>
        <taxon>Metazoa</taxon>
        <taxon>Ecdysozoa</taxon>
        <taxon>Arthropoda</taxon>
        <taxon>Hexapoda</taxon>
        <taxon>Insecta</taxon>
        <taxon>Pterygota</taxon>
        <taxon>Neoptera</taxon>
        <taxon>Endopterygota</taxon>
        <taxon>Coleoptera</taxon>
        <taxon>Polyphaga</taxon>
        <taxon>Cucujiformia</taxon>
        <taxon>Curculionidae</taxon>
        <taxon>Scolytinae</taxon>
        <taxon>Dendroctonus</taxon>
    </lineage>
</organism>
<keyword evidence="7" id="KW-1185">Reference proteome</keyword>
<evidence type="ECO:0000256" key="1">
    <source>
        <dbReference type="ARBA" id="ARBA00004184"/>
    </source>
</evidence>
<evidence type="ECO:0000259" key="5">
    <source>
        <dbReference type="PROSITE" id="PS51718"/>
    </source>
</evidence>
<evidence type="ECO:0000256" key="3">
    <source>
        <dbReference type="SAM" id="MobiDB-lite"/>
    </source>
</evidence>
<accession>A0AAR5P2N5</accession>
<dbReference type="PANTHER" id="PTHR43681:SF1">
    <property type="entry name" value="SARCALUMENIN"/>
    <property type="match status" value="1"/>
</dbReference>
<feature type="domain" description="Dynamin-type G" evidence="5">
    <location>
        <begin position="908"/>
        <end position="1147"/>
    </location>
</feature>
<feature type="compositionally biased region" description="Basic and acidic residues" evidence="3">
    <location>
        <begin position="786"/>
        <end position="799"/>
    </location>
</feature>
<feature type="compositionally biased region" description="Acidic residues" evidence="3">
    <location>
        <begin position="370"/>
        <end position="392"/>
    </location>
</feature>
<feature type="region of interest" description="Disordered" evidence="3">
    <location>
        <begin position="130"/>
        <end position="399"/>
    </location>
</feature>
<dbReference type="GO" id="GO:0030414">
    <property type="term" value="F:peptidase inhibitor activity"/>
    <property type="evidence" value="ECO:0007669"/>
    <property type="project" value="InterPro"/>
</dbReference>
<feature type="compositionally biased region" description="Basic residues" evidence="3">
    <location>
        <begin position="1285"/>
        <end position="1294"/>
    </location>
</feature>
<dbReference type="PROSITE" id="PS51390">
    <property type="entry name" value="WAP"/>
    <property type="match status" value="1"/>
</dbReference>
<feature type="compositionally biased region" description="Acidic residues" evidence="3">
    <location>
        <begin position="516"/>
        <end position="525"/>
    </location>
</feature>
<reference evidence="6" key="2">
    <citation type="submission" date="2024-08" db="UniProtKB">
        <authorList>
            <consortium name="EnsemblMetazoa"/>
        </authorList>
    </citation>
    <scope>IDENTIFICATION</scope>
</reference>
<evidence type="ECO:0000313" key="6">
    <source>
        <dbReference type="EnsemblMetazoa" id="XP_019754801.1"/>
    </source>
</evidence>
<reference evidence="7" key="1">
    <citation type="journal article" date="2013" name="Genome Biol.">
        <title>Draft genome of the mountain pine beetle, Dendroctonus ponderosae Hopkins, a major forest pest.</title>
        <authorList>
            <person name="Keeling C.I."/>
            <person name="Yuen M.M."/>
            <person name="Liao N.Y."/>
            <person name="Docking T.R."/>
            <person name="Chan S.K."/>
            <person name="Taylor G.A."/>
            <person name="Palmquist D.L."/>
            <person name="Jackman S.D."/>
            <person name="Nguyen A."/>
            <person name="Li M."/>
            <person name="Henderson H."/>
            <person name="Janes J.K."/>
            <person name="Zhao Y."/>
            <person name="Pandoh P."/>
            <person name="Moore R."/>
            <person name="Sperling F.A."/>
            <person name="Huber D.P."/>
            <person name="Birol I."/>
            <person name="Jones S.J."/>
            <person name="Bohlmann J."/>
        </authorList>
    </citation>
    <scope>NUCLEOTIDE SEQUENCE</scope>
</reference>
<dbReference type="InterPro" id="IPR051943">
    <property type="entry name" value="TRAFAC_Dynamin-like_GTPase"/>
</dbReference>
<evidence type="ECO:0000259" key="4">
    <source>
        <dbReference type="PROSITE" id="PS51390"/>
    </source>
</evidence>
<name>A0AAR5P2N5_DENPD</name>
<dbReference type="PANTHER" id="PTHR43681">
    <property type="entry name" value="TRANSMEMBRANE GTPASE FZO"/>
    <property type="match status" value="1"/>
</dbReference>
<dbReference type="InterPro" id="IPR031692">
    <property type="entry name" value="EHD_N"/>
</dbReference>
<feature type="compositionally biased region" description="Acidic residues" evidence="3">
    <location>
        <begin position="309"/>
        <end position="323"/>
    </location>
</feature>
<evidence type="ECO:0008006" key="8">
    <source>
        <dbReference type="Google" id="ProtNLM"/>
    </source>
</evidence>
<dbReference type="InterPro" id="IPR045063">
    <property type="entry name" value="Dynamin_N"/>
</dbReference>
<feature type="region of interest" description="Disordered" evidence="3">
    <location>
        <begin position="657"/>
        <end position="799"/>
    </location>
</feature>